<feature type="region of interest" description="Disordered" evidence="1">
    <location>
        <begin position="1"/>
        <end position="21"/>
    </location>
</feature>
<evidence type="ECO:0000256" key="1">
    <source>
        <dbReference type="SAM" id="MobiDB-lite"/>
    </source>
</evidence>
<evidence type="ECO:0000313" key="2">
    <source>
        <dbReference type="EMBL" id="BAK01509.1"/>
    </source>
</evidence>
<reference evidence="2" key="1">
    <citation type="journal article" date="2011" name="Plant Physiol.">
        <title>Comprehensive sequence analysis of 24,783 barley full-length cDNAs derived from 12 clone libraries.</title>
        <authorList>
            <person name="Matsumoto T."/>
            <person name="Tanaka T."/>
            <person name="Sakai H."/>
            <person name="Amano N."/>
            <person name="Kanamori H."/>
            <person name="Kurita K."/>
            <person name="Kikuta A."/>
            <person name="Kamiya K."/>
            <person name="Yamamoto M."/>
            <person name="Ikawa H."/>
            <person name="Fujii N."/>
            <person name="Hori K."/>
            <person name="Itoh T."/>
            <person name="Sato K."/>
        </authorList>
    </citation>
    <scope>NUCLEOTIDE SEQUENCE</scope>
</reference>
<protein>
    <submittedName>
        <fullName evidence="2">Predicted protein</fullName>
    </submittedName>
</protein>
<name>F2E2D7_HORVV</name>
<organism evidence="2">
    <name type="scientific">Hordeum vulgare subsp. vulgare</name>
    <name type="common">Domesticated barley</name>
    <dbReference type="NCBI Taxonomy" id="112509"/>
    <lineage>
        <taxon>Eukaryota</taxon>
        <taxon>Viridiplantae</taxon>
        <taxon>Streptophyta</taxon>
        <taxon>Embryophyta</taxon>
        <taxon>Tracheophyta</taxon>
        <taxon>Spermatophyta</taxon>
        <taxon>Magnoliopsida</taxon>
        <taxon>Liliopsida</taxon>
        <taxon>Poales</taxon>
        <taxon>Poaceae</taxon>
        <taxon>BOP clade</taxon>
        <taxon>Pooideae</taxon>
        <taxon>Triticodae</taxon>
        <taxon>Triticeae</taxon>
        <taxon>Hordeinae</taxon>
        <taxon>Hordeum</taxon>
    </lineage>
</organism>
<accession>F2E2D7</accession>
<feature type="compositionally biased region" description="Basic residues" evidence="1">
    <location>
        <begin position="1"/>
        <end position="16"/>
    </location>
</feature>
<proteinExistence type="evidence at transcript level"/>
<sequence length="46" mass="5547">MDHGRKRHKTKKRAFHHISTSVKESWSNNPLPCFKHDAIWCPHRIQ</sequence>
<dbReference type="AlphaFoldDB" id="F2E2D7"/>
<dbReference type="EMBL" id="AK370308">
    <property type="protein sequence ID" value="BAK01509.1"/>
    <property type="molecule type" value="mRNA"/>
</dbReference>